<dbReference type="CDD" id="cd09276">
    <property type="entry name" value="Rnase_HI_RT_non_LTR"/>
    <property type="match status" value="1"/>
</dbReference>
<dbReference type="InterPro" id="IPR000477">
    <property type="entry name" value="RT_dom"/>
</dbReference>
<evidence type="ECO:0000313" key="3">
    <source>
        <dbReference type="Proteomes" id="UP001162164"/>
    </source>
</evidence>
<name>A0ABQ9J102_9CUCU</name>
<reference evidence="2" key="1">
    <citation type="journal article" date="2023" name="Insect Mol. Biol.">
        <title>Genome sequencing provides insights into the evolution of gene families encoding plant cell wall-degrading enzymes in longhorned beetles.</title>
        <authorList>
            <person name="Shin N.R."/>
            <person name="Okamura Y."/>
            <person name="Kirsch R."/>
            <person name="Pauchet Y."/>
        </authorList>
    </citation>
    <scope>NUCLEOTIDE SEQUENCE</scope>
    <source>
        <strain evidence="2">MMC_N1</strain>
    </source>
</reference>
<keyword evidence="3" id="KW-1185">Reference proteome</keyword>
<dbReference type="InterPro" id="IPR036397">
    <property type="entry name" value="RNaseH_sf"/>
</dbReference>
<dbReference type="EMBL" id="JAPWTJ010001605">
    <property type="protein sequence ID" value="KAJ8970555.1"/>
    <property type="molecule type" value="Genomic_DNA"/>
</dbReference>
<sequence>MLGRAKTYPTGKPLGRAEPDRHLRGIRLTNLPRHPPLPGRAVLVRLRCIQANLQHARASSYVLGKRFKEGQIDIALLQEPWISSTGQVMGLGTSSGKVLAYADDLVILVKGNEWEINNSLQDTLDAVSNWCEGEQMSVNPHKTVIVPFTRKRKLDGLIQPSIMGETIAFSEEVKYLGVTLDKTMTWNSHLDKVIHKAKMSFWTCRRICGKSWGIGPQQMYWIYTTIIRPMIAYGSIVWWSKGLQRTARTKLSGLQRLASLAITGALRTTPSAAMEILLDLPPLHIFMEREARWATYRLHQASSSMLQATTMEQNRLIDDIKSHSILSMPSDVMPSRTSSNLYYKVLFPKRDEWERNKDALQKADSCWFTDGSKTPEGTGAGVHSCNPRTRISVSLGTNATVFQAEVYAIELCVGRLEQMNPIRRTIKIFSDSQAALKALFSYRCNSKTVWNCQKALNNLSLRNHVTLVWIPGHSGQEGNEIADSLARKGAETTFIGPEPVLGISYNTAKMAVLNWSEGEILQYWQSLPAPKSRSSAGWFSLQFDIEEAASKLVKVVAAEPARSLRKTEPLIGPDYTIFKMSELPTTGAGSSVAFGTLRMENLTFLNVKLINLSTANLEIDVANFVRALQVRFAYPGLRNGPKMNFGTVKNPDCHREAGKSEKSQITVFGG</sequence>
<dbReference type="PANTHER" id="PTHR33481:SF1">
    <property type="entry name" value="ENDONUCLEASE_EXONUCLEASE_PHOSPHATASE DOMAIN-CONTAINING PROTEIN-RELATED"/>
    <property type="match status" value="1"/>
</dbReference>
<dbReference type="Pfam" id="PF00078">
    <property type="entry name" value="RVT_1"/>
    <property type="match status" value="1"/>
</dbReference>
<organism evidence="2 3">
    <name type="scientific">Molorchus minor</name>
    <dbReference type="NCBI Taxonomy" id="1323400"/>
    <lineage>
        <taxon>Eukaryota</taxon>
        <taxon>Metazoa</taxon>
        <taxon>Ecdysozoa</taxon>
        <taxon>Arthropoda</taxon>
        <taxon>Hexapoda</taxon>
        <taxon>Insecta</taxon>
        <taxon>Pterygota</taxon>
        <taxon>Neoptera</taxon>
        <taxon>Endopterygota</taxon>
        <taxon>Coleoptera</taxon>
        <taxon>Polyphaga</taxon>
        <taxon>Cucujiformia</taxon>
        <taxon>Chrysomeloidea</taxon>
        <taxon>Cerambycidae</taxon>
        <taxon>Lamiinae</taxon>
        <taxon>Monochamini</taxon>
        <taxon>Molorchus</taxon>
    </lineage>
</organism>
<proteinExistence type="predicted"/>
<comment type="caution">
    <text evidence="2">The sequence shown here is derived from an EMBL/GenBank/DDBJ whole genome shotgun (WGS) entry which is preliminary data.</text>
</comment>
<protein>
    <recommendedName>
        <fullName evidence="1">RNase H type-1 domain-containing protein</fullName>
    </recommendedName>
</protein>
<dbReference type="Proteomes" id="UP001162164">
    <property type="component" value="Unassembled WGS sequence"/>
</dbReference>
<evidence type="ECO:0000259" key="1">
    <source>
        <dbReference type="PROSITE" id="PS50879"/>
    </source>
</evidence>
<dbReference type="SUPFAM" id="SSF53098">
    <property type="entry name" value="Ribonuclease H-like"/>
    <property type="match status" value="1"/>
</dbReference>
<dbReference type="PANTHER" id="PTHR33481">
    <property type="entry name" value="REVERSE TRANSCRIPTASE"/>
    <property type="match status" value="1"/>
</dbReference>
<dbReference type="Gene3D" id="3.60.10.10">
    <property type="entry name" value="Endonuclease/exonuclease/phosphatase"/>
    <property type="match status" value="1"/>
</dbReference>
<dbReference type="Pfam" id="PF00075">
    <property type="entry name" value="RNase_H"/>
    <property type="match status" value="1"/>
</dbReference>
<dbReference type="InterPro" id="IPR036691">
    <property type="entry name" value="Endo/exonu/phosph_ase_sf"/>
</dbReference>
<dbReference type="InterPro" id="IPR002156">
    <property type="entry name" value="RNaseH_domain"/>
</dbReference>
<dbReference type="PROSITE" id="PS50879">
    <property type="entry name" value="RNASE_H_1"/>
    <property type="match status" value="1"/>
</dbReference>
<feature type="domain" description="RNase H type-1" evidence="1">
    <location>
        <begin position="361"/>
        <end position="491"/>
    </location>
</feature>
<dbReference type="Gene3D" id="3.30.420.10">
    <property type="entry name" value="Ribonuclease H-like superfamily/Ribonuclease H"/>
    <property type="match status" value="1"/>
</dbReference>
<dbReference type="InterPro" id="IPR012337">
    <property type="entry name" value="RNaseH-like_sf"/>
</dbReference>
<accession>A0ABQ9J102</accession>
<gene>
    <name evidence="2" type="ORF">NQ317_001191</name>
</gene>
<evidence type="ECO:0000313" key="2">
    <source>
        <dbReference type="EMBL" id="KAJ8970555.1"/>
    </source>
</evidence>